<reference evidence="13" key="1">
    <citation type="submission" date="2021-06" db="EMBL/GenBank/DDBJ databases">
        <title>Vibrio nov. sp., novel gut bacterium isolated from Yellow Sea oyster.</title>
        <authorList>
            <person name="Muhammad N."/>
            <person name="Nguyen T.H."/>
            <person name="Lee Y.-J."/>
            <person name="Ko J."/>
            <person name="Kim S.-G."/>
        </authorList>
    </citation>
    <scope>NUCLEOTIDE SEQUENCE</scope>
    <source>
        <strain evidence="13">OG9-811</strain>
    </source>
</reference>
<keyword evidence="8" id="KW-0350">Heme biosynthesis</keyword>
<evidence type="ECO:0000256" key="12">
    <source>
        <dbReference type="SAM" id="Phobius"/>
    </source>
</evidence>
<keyword evidence="6" id="KW-0560">Oxidoreductase</keyword>
<comment type="pathway">
    <text evidence="11">Porphyrin-containing compound metabolism.</text>
</comment>
<feature type="transmembrane region" description="Helical" evidence="12">
    <location>
        <begin position="293"/>
        <end position="312"/>
    </location>
</feature>
<dbReference type="GO" id="GO:0016020">
    <property type="term" value="C:membrane"/>
    <property type="evidence" value="ECO:0007669"/>
    <property type="project" value="UniProtKB-SubCell"/>
</dbReference>
<dbReference type="RefSeq" id="WP_218561581.1">
    <property type="nucleotide sequence ID" value="NZ_CP076642.1"/>
</dbReference>
<dbReference type="Pfam" id="PF02628">
    <property type="entry name" value="COX15-CtaA"/>
    <property type="match status" value="1"/>
</dbReference>
<keyword evidence="10" id="KW-1015">Disulfide bond</keyword>
<evidence type="ECO:0000256" key="11">
    <source>
        <dbReference type="ARBA" id="ARBA00023444"/>
    </source>
</evidence>
<evidence type="ECO:0000256" key="1">
    <source>
        <dbReference type="ARBA" id="ARBA00004141"/>
    </source>
</evidence>
<evidence type="ECO:0000256" key="9">
    <source>
        <dbReference type="ARBA" id="ARBA00023136"/>
    </source>
</evidence>
<dbReference type="AlphaFoldDB" id="A0A975U7A0"/>
<keyword evidence="14" id="KW-1185">Reference proteome</keyword>
<evidence type="ECO:0000313" key="14">
    <source>
        <dbReference type="Proteomes" id="UP000694232"/>
    </source>
</evidence>
<proteinExistence type="predicted"/>
<protein>
    <submittedName>
        <fullName evidence="13">COX15/CtaA family protein</fullName>
    </submittedName>
</protein>
<evidence type="ECO:0000256" key="8">
    <source>
        <dbReference type="ARBA" id="ARBA00023133"/>
    </source>
</evidence>
<dbReference type="InterPro" id="IPR050450">
    <property type="entry name" value="COX15/CtaA_HemeA_synthase"/>
</dbReference>
<organism evidence="13 14">
    <name type="scientific">Vibrio ostreae</name>
    <dbReference type="NCBI Taxonomy" id="2841925"/>
    <lineage>
        <taxon>Bacteria</taxon>
        <taxon>Pseudomonadati</taxon>
        <taxon>Pseudomonadota</taxon>
        <taxon>Gammaproteobacteria</taxon>
        <taxon>Vibrionales</taxon>
        <taxon>Vibrionaceae</taxon>
        <taxon>Vibrio</taxon>
    </lineage>
</organism>
<feature type="transmembrane region" description="Helical" evidence="12">
    <location>
        <begin position="265"/>
        <end position="286"/>
    </location>
</feature>
<dbReference type="GO" id="GO:0006784">
    <property type="term" value="P:heme A biosynthetic process"/>
    <property type="evidence" value="ECO:0007669"/>
    <property type="project" value="InterPro"/>
</dbReference>
<keyword evidence="3 12" id="KW-0812">Transmembrane</keyword>
<sequence length="357" mass="39123">MLTHPTDKHRLFAISHRQTARSTILLSLVRFSLLLTLMVIILGAYTRLSDAGLGCPDWPGCYGHFTVPLSDQALKKAEFLYPHLEVEPAKAWAEMIHRYFAATLGLVVFAITTLCIRYRPVAVGLPILITGIVIFQAVLGMWTVTLKLLPLVVMGHLLGGLSLLCALFLLYWQLSPGLNSQPMRAQSGTLRALAGAALVVVVGQIMLGGWTSSNYAALMCSSLPICEGNWTQHLDFKTAFTPIHYGHDSYEFGVLDYGPRLTIHVAHRFGAILTILVVGILVMTLRAAEENKLAGHVLGVLMLQVLLGMANVVMSLPLWAAVLHNLCAAFLLLAVVKCNYRLWASSPCRTVLTRVSR</sequence>
<feature type="transmembrane region" description="Helical" evidence="12">
    <location>
        <begin position="24"/>
        <end position="45"/>
    </location>
</feature>
<evidence type="ECO:0000256" key="3">
    <source>
        <dbReference type="ARBA" id="ARBA00022692"/>
    </source>
</evidence>
<evidence type="ECO:0000256" key="6">
    <source>
        <dbReference type="ARBA" id="ARBA00023002"/>
    </source>
</evidence>
<dbReference type="KEGG" id="vos:KNV97_03955"/>
<evidence type="ECO:0000256" key="7">
    <source>
        <dbReference type="ARBA" id="ARBA00023004"/>
    </source>
</evidence>
<dbReference type="GO" id="GO:0016491">
    <property type="term" value="F:oxidoreductase activity"/>
    <property type="evidence" value="ECO:0007669"/>
    <property type="project" value="UniProtKB-KW"/>
</dbReference>
<accession>A0A975U7A0</accession>
<keyword evidence="4" id="KW-0479">Metal-binding</keyword>
<evidence type="ECO:0000256" key="10">
    <source>
        <dbReference type="ARBA" id="ARBA00023157"/>
    </source>
</evidence>
<evidence type="ECO:0000256" key="5">
    <source>
        <dbReference type="ARBA" id="ARBA00022989"/>
    </source>
</evidence>
<keyword evidence="7" id="KW-0408">Iron</keyword>
<feature type="transmembrane region" description="Helical" evidence="12">
    <location>
        <begin position="318"/>
        <end position="336"/>
    </location>
</feature>
<dbReference type="Proteomes" id="UP000694232">
    <property type="component" value="Chromosome 2"/>
</dbReference>
<name>A0A975U7A0_9VIBR</name>
<feature type="transmembrane region" description="Helical" evidence="12">
    <location>
        <begin position="96"/>
        <end position="116"/>
    </location>
</feature>
<dbReference type="PANTHER" id="PTHR35457">
    <property type="entry name" value="HEME A SYNTHASE"/>
    <property type="match status" value="1"/>
</dbReference>
<evidence type="ECO:0000256" key="2">
    <source>
        <dbReference type="ARBA" id="ARBA00022475"/>
    </source>
</evidence>
<gene>
    <name evidence="13" type="ORF">KNV97_03955</name>
</gene>
<keyword evidence="5 12" id="KW-1133">Transmembrane helix</keyword>
<feature type="transmembrane region" description="Helical" evidence="12">
    <location>
        <begin position="192"/>
        <end position="211"/>
    </location>
</feature>
<feature type="transmembrane region" description="Helical" evidence="12">
    <location>
        <begin position="148"/>
        <end position="172"/>
    </location>
</feature>
<dbReference type="InterPro" id="IPR003780">
    <property type="entry name" value="COX15/CtaA_fam"/>
</dbReference>
<keyword evidence="2" id="KW-1003">Cell membrane</keyword>
<evidence type="ECO:0000313" key="13">
    <source>
        <dbReference type="EMBL" id="QXO15581.1"/>
    </source>
</evidence>
<keyword evidence="9 12" id="KW-0472">Membrane</keyword>
<dbReference type="PANTHER" id="PTHR35457:SF1">
    <property type="entry name" value="HEME A SYNTHASE"/>
    <property type="match status" value="1"/>
</dbReference>
<feature type="transmembrane region" description="Helical" evidence="12">
    <location>
        <begin position="123"/>
        <end position="142"/>
    </location>
</feature>
<dbReference type="GO" id="GO:0046872">
    <property type="term" value="F:metal ion binding"/>
    <property type="evidence" value="ECO:0007669"/>
    <property type="project" value="UniProtKB-KW"/>
</dbReference>
<dbReference type="EMBL" id="CP076642">
    <property type="protein sequence ID" value="QXO15581.1"/>
    <property type="molecule type" value="Genomic_DNA"/>
</dbReference>
<evidence type="ECO:0000256" key="4">
    <source>
        <dbReference type="ARBA" id="ARBA00022723"/>
    </source>
</evidence>
<comment type="subcellular location">
    <subcellularLocation>
        <location evidence="1">Membrane</location>
        <topology evidence="1">Multi-pass membrane protein</topology>
    </subcellularLocation>
</comment>